<dbReference type="GO" id="GO:0016763">
    <property type="term" value="F:pentosyltransferase activity"/>
    <property type="evidence" value="ECO:0007669"/>
    <property type="project" value="TreeGrafter"/>
</dbReference>
<evidence type="ECO:0000256" key="2">
    <source>
        <dbReference type="ARBA" id="ARBA00022475"/>
    </source>
</evidence>
<gene>
    <name evidence="10" type="ORF">A7Q10_09315</name>
</gene>
<feature type="transmembrane region" description="Helical" evidence="8">
    <location>
        <begin position="158"/>
        <end position="189"/>
    </location>
</feature>
<keyword evidence="11" id="KW-1185">Reference proteome</keyword>
<comment type="caution">
    <text evidence="10">The sequence shown here is derived from an EMBL/GenBank/DDBJ whole genome shotgun (WGS) entry which is preliminary data.</text>
</comment>
<feature type="transmembrane region" description="Helical" evidence="8">
    <location>
        <begin position="257"/>
        <end position="278"/>
    </location>
</feature>
<sequence>MLKRITPLAQKKSFYRAFAFGLIFAAFFFHLLYAPTFDLVPDEAYYWLWSKHPSLSYATKGPLVSWAIAVGSFFFGDTILGVRIMSILFGLGSAVLIYLLAKKLFEAQTAFIAVLFAAACPLFSIGSVLMTIDSPSLFFWLLAALLFVYAFSENKRRYWIASGISVGLGFLAKYVNGFEILSFSLFLALQSTTRPLLWSKNYFYFIFFFLLLSLPIWIWNFNHGWVTVYHLLHRGGLTSSSLGFHPDELIKFFQEQILSYSPFLFVGVLLAVSLTLLVPVFRTSGTLYCVSLFLPVFLFYFLLSFHQAAKGNWTVTAISGGLILLAYLSSSLWSLPWVKIFVLGGLLLSFLQTALLHGESLSFLGIKPEKDPLLRPRGWQSVAVQLEVIQNKFHPDFFIANDYALASALSFLHRNSSFFLPTDLRSQTQFDYWDGYKIKPHCQAVYISNDQTAFIPECLKKEFVKIEPAGGFWREYKGKKIEYYRLWLLSASAEK</sequence>
<name>A0A4Y8PA36_9BACT</name>
<evidence type="ECO:0000256" key="3">
    <source>
        <dbReference type="ARBA" id="ARBA00022676"/>
    </source>
</evidence>
<dbReference type="InterPro" id="IPR050297">
    <property type="entry name" value="LipidA_mod_glycosyltrf_83"/>
</dbReference>
<keyword evidence="5 8" id="KW-0812">Transmembrane</keyword>
<keyword evidence="6 8" id="KW-1133">Transmembrane helix</keyword>
<feature type="transmembrane region" description="Helical" evidence="8">
    <location>
        <begin position="285"/>
        <end position="305"/>
    </location>
</feature>
<keyword evidence="4 10" id="KW-0808">Transferase</keyword>
<proteinExistence type="predicted"/>
<feature type="transmembrane region" description="Helical" evidence="8">
    <location>
        <begin position="311"/>
        <end position="328"/>
    </location>
</feature>
<keyword evidence="2" id="KW-1003">Cell membrane</keyword>
<dbReference type="AlphaFoldDB" id="A0A4Y8PA36"/>
<dbReference type="GO" id="GO:0009103">
    <property type="term" value="P:lipopolysaccharide biosynthetic process"/>
    <property type="evidence" value="ECO:0007669"/>
    <property type="project" value="UniProtKB-ARBA"/>
</dbReference>
<keyword evidence="7 8" id="KW-0472">Membrane</keyword>
<dbReference type="RefSeq" id="WP_134440425.1">
    <property type="nucleotide sequence ID" value="NZ_LXQC01000151.1"/>
</dbReference>
<dbReference type="Proteomes" id="UP000297713">
    <property type="component" value="Unassembled WGS sequence"/>
</dbReference>
<dbReference type="GO" id="GO:0005886">
    <property type="term" value="C:plasma membrane"/>
    <property type="evidence" value="ECO:0007669"/>
    <property type="project" value="UniProtKB-SubCell"/>
</dbReference>
<dbReference type="PANTHER" id="PTHR33908:SF11">
    <property type="entry name" value="MEMBRANE PROTEIN"/>
    <property type="match status" value="1"/>
</dbReference>
<keyword evidence="3" id="KW-0328">Glycosyltransferase</keyword>
<evidence type="ECO:0000256" key="6">
    <source>
        <dbReference type="ARBA" id="ARBA00022989"/>
    </source>
</evidence>
<accession>A0A4Y8PA36</accession>
<evidence type="ECO:0000256" key="4">
    <source>
        <dbReference type="ARBA" id="ARBA00022679"/>
    </source>
</evidence>
<feature type="domain" description="Glycosyltransferase RgtA/B/C/D-like" evidence="9">
    <location>
        <begin position="60"/>
        <end position="219"/>
    </location>
</feature>
<evidence type="ECO:0000256" key="1">
    <source>
        <dbReference type="ARBA" id="ARBA00004651"/>
    </source>
</evidence>
<evidence type="ECO:0000256" key="7">
    <source>
        <dbReference type="ARBA" id="ARBA00023136"/>
    </source>
</evidence>
<dbReference type="EMBL" id="LXQC01000151">
    <property type="protein sequence ID" value="TFE67623.1"/>
    <property type="molecule type" value="Genomic_DNA"/>
</dbReference>
<feature type="transmembrane region" description="Helical" evidence="8">
    <location>
        <begin position="82"/>
        <end position="101"/>
    </location>
</feature>
<feature type="transmembrane region" description="Helical" evidence="8">
    <location>
        <begin position="201"/>
        <end position="219"/>
    </location>
</feature>
<evidence type="ECO:0000256" key="8">
    <source>
        <dbReference type="SAM" id="Phobius"/>
    </source>
</evidence>
<evidence type="ECO:0000313" key="10">
    <source>
        <dbReference type="EMBL" id="TFE67623.1"/>
    </source>
</evidence>
<organism evidence="10 11">
    <name type="scientific">Methylacidiphilum caldifontis</name>
    <dbReference type="NCBI Taxonomy" id="2795386"/>
    <lineage>
        <taxon>Bacteria</taxon>
        <taxon>Pseudomonadati</taxon>
        <taxon>Verrucomicrobiota</taxon>
        <taxon>Methylacidiphilae</taxon>
        <taxon>Methylacidiphilales</taxon>
        <taxon>Methylacidiphilaceae</taxon>
        <taxon>Methylacidiphilum (ex Ratnadevi et al. 2023)</taxon>
    </lineage>
</organism>
<reference evidence="10 11" key="1">
    <citation type="submission" date="2016-05" db="EMBL/GenBank/DDBJ databases">
        <title>Diversity and Homogeneity among Thermoacidophilic Verrucomicrobia Methanotrophs Linked with Geographical Origin.</title>
        <authorList>
            <person name="Erikstad H.-A."/>
            <person name="Smestad N.B."/>
            <person name="Ceballos R.M."/>
            <person name="Birkeland N.-K."/>
        </authorList>
    </citation>
    <scope>NUCLEOTIDE SEQUENCE [LARGE SCALE GENOMIC DNA]</scope>
    <source>
        <strain evidence="10 11">Phi</strain>
    </source>
</reference>
<dbReference type="Pfam" id="PF13231">
    <property type="entry name" value="PMT_2"/>
    <property type="match status" value="1"/>
</dbReference>
<feature type="transmembrane region" description="Helical" evidence="8">
    <location>
        <begin position="136"/>
        <end position="152"/>
    </location>
</feature>
<evidence type="ECO:0000259" key="9">
    <source>
        <dbReference type="Pfam" id="PF13231"/>
    </source>
</evidence>
<protein>
    <submittedName>
        <fullName evidence="10">4-amino-4-deoxy-L-arabinose transferase</fullName>
    </submittedName>
</protein>
<comment type="subcellular location">
    <subcellularLocation>
        <location evidence="1">Cell membrane</location>
        <topology evidence="1">Multi-pass membrane protein</topology>
    </subcellularLocation>
</comment>
<feature type="transmembrane region" description="Helical" evidence="8">
    <location>
        <begin position="14"/>
        <end position="34"/>
    </location>
</feature>
<dbReference type="OrthoDB" id="9802649at2"/>
<dbReference type="InterPro" id="IPR038731">
    <property type="entry name" value="RgtA/B/C-like"/>
</dbReference>
<dbReference type="PANTHER" id="PTHR33908">
    <property type="entry name" value="MANNOSYLTRANSFERASE YKCB-RELATED"/>
    <property type="match status" value="1"/>
</dbReference>
<evidence type="ECO:0000313" key="11">
    <source>
        <dbReference type="Proteomes" id="UP000297713"/>
    </source>
</evidence>
<feature type="transmembrane region" description="Helical" evidence="8">
    <location>
        <begin position="107"/>
        <end position="129"/>
    </location>
</feature>
<evidence type="ECO:0000256" key="5">
    <source>
        <dbReference type="ARBA" id="ARBA00022692"/>
    </source>
</evidence>